<protein>
    <submittedName>
        <fullName evidence="1">Uncharacterized protein</fullName>
    </submittedName>
</protein>
<accession>A0ABT8G9I0</accession>
<keyword evidence="2" id="KW-1185">Reference proteome</keyword>
<dbReference type="Proteomes" id="UP001172728">
    <property type="component" value="Unassembled WGS sequence"/>
</dbReference>
<sequence length="112" mass="12465">MADQSHGPALEVVAQIEHYLSTDRSRVGDVFRLRAEGLDADQIAVRLGVRTSRFVWNNDRLIAFLLEGDVPSAPTVASYCASKCAAMLRSGEWSPATRRYLELIRQQAAARF</sequence>
<proteinExistence type="predicted"/>
<evidence type="ECO:0000313" key="1">
    <source>
        <dbReference type="EMBL" id="MDN4475800.1"/>
    </source>
</evidence>
<name>A0ABT8G9I0_9MICO</name>
<reference evidence="1" key="1">
    <citation type="submission" date="2023-06" db="EMBL/GenBank/DDBJ databases">
        <title>Sysu t00192.</title>
        <authorList>
            <person name="Gao L."/>
            <person name="Fang B.-Z."/>
            <person name="Li W.-J."/>
        </authorList>
    </citation>
    <scope>NUCLEOTIDE SEQUENCE</scope>
    <source>
        <strain evidence="1">SYSU T00192</strain>
    </source>
</reference>
<gene>
    <name evidence="1" type="ORF">QQX09_08015</name>
</gene>
<dbReference type="EMBL" id="JAUHPW010000005">
    <property type="protein sequence ID" value="MDN4475800.1"/>
    <property type="molecule type" value="Genomic_DNA"/>
</dbReference>
<organism evidence="1 2">
    <name type="scientific">Demequina litoralis</name>
    <dbReference type="NCBI Taxonomy" id="3051660"/>
    <lineage>
        <taxon>Bacteria</taxon>
        <taxon>Bacillati</taxon>
        <taxon>Actinomycetota</taxon>
        <taxon>Actinomycetes</taxon>
        <taxon>Micrococcales</taxon>
        <taxon>Demequinaceae</taxon>
        <taxon>Demequina</taxon>
    </lineage>
</organism>
<dbReference type="RefSeq" id="WP_301133225.1">
    <property type="nucleotide sequence ID" value="NZ_JAUHPW010000005.1"/>
</dbReference>
<comment type="caution">
    <text evidence="1">The sequence shown here is derived from an EMBL/GenBank/DDBJ whole genome shotgun (WGS) entry which is preliminary data.</text>
</comment>
<evidence type="ECO:0000313" key="2">
    <source>
        <dbReference type="Proteomes" id="UP001172728"/>
    </source>
</evidence>